<accession>A0A226ES36</accession>
<dbReference type="FunFam" id="1.20.1250.20:FF:000003">
    <property type="entry name" value="Solute carrier family 17 member 3"/>
    <property type="match status" value="1"/>
</dbReference>
<feature type="transmembrane region" description="Helical" evidence="8">
    <location>
        <begin position="487"/>
        <end position="510"/>
    </location>
</feature>
<evidence type="ECO:0000256" key="4">
    <source>
        <dbReference type="ARBA" id="ARBA00022847"/>
    </source>
</evidence>
<dbReference type="GO" id="GO:0015293">
    <property type="term" value="F:symporter activity"/>
    <property type="evidence" value="ECO:0007669"/>
    <property type="project" value="UniProtKB-KW"/>
</dbReference>
<keyword evidence="2" id="KW-0813">Transport</keyword>
<dbReference type="PANTHER" id="PTHR11662">
    <property type="entry name" value="SOLUTE CARRIER FAMILY 17"/>
    <property type="match status" value="1"/>
</dbReference>
<keyword evidence="11" id="KW-1185">Reference proteome</keyword>
<proteinExistence type="predicted"/>
<feature type="domain" description="Major facilitator superfamily (MFS) profile" evidence="9">
    <location>
        <begin position="97"/>
        <end position="515"/>
    </location>
</feature>
<dbReference type="GO" id="GO:0016020">
    <property type="term" value="C:membrane"/>
    <property type="evidence" value="ECO:0007669"/>
    <property type="project" value="UniProtKB-SubCell"/>
</dbReference>
<dbReference type="SUPFAM" id="SSF103473">
    <property type="entry name" value="MFS general substrate transporter"/>
    <property type="match status" value="1"/>
</dbReference>
<reference evidence="10 11" key="1">
    <citation type="submission" date="2015-12" db="EMBL/GenBank/DDBJ databases">
        <title>The genome of Folsomia candida.</title>
        <authorList>
            <person name="Faddeeva A."/>
            <person name="Derks M.F."/>
            <person name="Anvar Y."/>
            <person name="Smit S."/>
            <person name="Van Straalen N."/>
            <person name="Roelofs D."/>
        </authorList>
    </citation>
    <scope>NUCLEOTIDE SEQUENCE [LARGE SCALE GENOMIC DNA]</scope>
    <source>
        <strain evidence="10 11">VU population</strain>
        <tissue evidence="10">Whole body</tissue>
    </source>
</reference>
<gene>
    <name evidence="10" type="ORF">Fcan01_05486</name>
</gene>
<evidence type="ECO:0000256" key="7">
    <source>
        <dbReference type="SAM" id="MobiDB-lite"/>
    </source>
</evidence>
<feature type="transmembrane region" description="Helical" evidence="8">
    <location>
        <begin position="402"/>
        <end position="432"/>
    </location>
</feature>
<dbReference type="Gene3D" id="1.20.1250.20">
    <property type="entry name" value="MFS general substrate transporter like domains"/>
    <property type="match status" value="2"/>
</dbReference>
<evidence type="ECO:0000256" key="1">
    <source>
        <dbReference type="ARBA" id="ARBA00004141"/>
    </source>
</evidence>
<sequence length="533" mass="58453">MCATAPNETRNVKSSEHILDKVKSINQGHQGWGTRHTFVVLGFLGFVLCYALRFNLSIAIVKMVHPRSEADSSSSAKFNKTNTVPQSSGSQQICPRKLDNFALSNFTGNMHNSLTNQSFPHVYNSMSERQFDWTEEQQGTLLGGFFWGYVLTQYPGGKLSHVYGPKWVFSCGILITGVLSLIIPVVTVTFDVVGLVIVRFLQGLAEGVTLPSILVMLSHWSPVEERGRMTNWLLAGIPIGTAVIMIAGGYLINLFGWPSVFYCTGIATLIWFVFWGLMVFDTPSKHPRITNEELKYIQSNLTGLTTQENIPTPWKSILSSLPVWAIFIADFGDSWSHYLLHVEIPIYLSSVHGFDIETNGWFSALPQLMNCTLGICVAFLTDFIISRKYLTVITTRRVCSTMALWGASAGFIGMICGGCNTIVAVVSLNFAAAISGTSNSGWVVNHIEIVPNHAGTISGVANSVGNILGFVAPYVTGLILQNNSTLLGWQMALAIPAILSFSVSLFYLAFSSSEEQPWNKPKEEASLESSNMA</sequence>
<feature type="transmembrane region" description="Helical" evidence="8">
    <location>
        <begin position="259"/>
        <end position="280"/>
    </location>
</feature>
<keyword evidence="3 8" id="KW-0812">Transmembrane</keyword>
<organism evidence="10 11">
    <name type="scientific">Folsomia candida</name>
    <name type="common">Springtail</name>
    <dbReference type="NCBI Taxonomy" id="158441"/>
    <lineage>
        <taxon>Eukaryota</taxon>
        <taxon>Metazoa</taxon>
        <taxon>Ecdysozoa</taxon>
        <taxon>Arthropoda</taxon>
        <taxon>Hexapoda</taxon>
        <taxon>Collembola</taxon>
        <taxon>Entomobryomorpha</taxon>
        <taxon>Isotomoidea</taxon>
        <taxon>Isotomidae</taxon>
        <taxon>Proisotominae</taxon>
        <taxon>Folsomia</taxon>
    </lineage>
</organism>
<keyword evidence="5 8" id="KW-1133">Transmembrane helix</keyword>
<feature type="transmembrane region" description="Helical" evidence="8">
    <location>
        <begin position="232"/>
        <end position="253"/>
    </location>
</feature>
<evidence type="ECO:0000313" key="11">
    <source>
        <dbReference type="Proteomes" id="UP000198287"/>
    </source>
</evidence>
<dbReference type="Pfam" id="PF07690">
    <property type="entry name" value="MFS_1"/>
    <property type="match status" value="1"/>
</dbReference>
<dbReference type="InterPro" id="IPR036259">
    <property type="entry name" value="MFS_trans_sf"/>
</dbReference>
<dbReference type="GO" id="GO:0006820">
    <property type="term" value="P:monoatomic anion transport"/>
    <property type="evidence" value="ECO:0007669"/>
    <property type="project" value="TreeGrafter"/>
</dbReference>
<dbReference type="InterPro" id="IPR020846">
    <property type="entry name" value="MFS_dom"/>
</dbReference>
<comment type="caution">
    <text evidence="10">The sequence shown here is derived from an EMBL/GenBank/DDBJ whole genome shotgun (WGS) entry which is preliminary data.</text>
</comment>
<keyword evidence="6 8" id="KW-0472">Membrane</keyword>
<evidence type="ECO:0000259" key="9">
    <source>
        <dbReference type="PROSITE" id="PS50850"/>
    </source>
</evidence>
<comment type="subcellular location">
    <subcellularLocation>
        <location evidence="1">Membrane</location>
        <topology evidence="1">Multi-pass membrane protein</topology>
    </subcellularLocation>
</comment>
<dbReference type="PANTHER" id="PTHR11662:SF399">
    <property type="entry name" value="FI19708P1-RELATED"/>
    <property type="match status" value="1"/>
</dbReference>
<feature type="transmembrane region" description="Helical" evidence="8">
    <location>
        <begin position="167"/>
        <end position="190"/>
    </location>
</feature>
<dbReference type="InterPro" id="IPR050382">
    <property type="entry name" value="MFS_Na/Anion_cotransporter"/>
</dbReference>
<evidence type="ECO:0000256" key="2">
    <source>
        <dbReference type="ARBA" id="ARBA00022448"/>
    </source>
</evidence>
<evidence type="ECO:0000256" key="6">
    <source>
        <dbReference type="ARBA" id="ARBA00023136"/>
    </source>
</evidence>
<dbReference type="Proteomes" id="UP000198287">
    <property type="component" value="Unassembled WGS sequence"/>
</dbReference>
<dbReference type="InterPro" id="IPR011701">
    <property type="entry name" value="MFS"/>
</dbReference>
<feature type="region of interest" description="Disordered" evidence="7">
    <location>
        <begin position="71"/>
        <end position="92"/>
    </location>
</feature>
<evidence type="ECO:0000313" key="10">
    <source>
        <dbReference type="EMBL" id="OXA60433.1"/>
    </source>
</evidence>
<dbReference type="OMA" id="TAVIMIA"/>
<name>A0A226ES36_FOLCA</name>
<dbReference type="EMBL" id="LNIX01000002">
    <property type="protein sequence ID" value="OXA60433.1"/>
    <property type="molecule type" value="Genomic_DNA"/>
</dbReference>
<evidence type="ECO:0000256" key="5">
    <source>
        <dbReference type="ARBA" id="ARBA00022989"/>
    </source>
</evidence>
<evidence type="ECO:0000256" key="3">
    <source>
        <dbReference type="ARBA" id="ARBA00022692"/>
    </source>
</evidence>
<evidence type="ECO:0000256" key="8">
    <source>
        <dbReference type="SAM" id="Phobius"/>
    </source>
</evidence>
<feature type="transmembrane region" description="Helical" evidence="8">
    <location>
        <begin position="196"/>
        <end position="220"/>
    </location>
</feature>
<dbReference type="OrthoDB" id="2985014at2759"/>
<dbReference type="AlphaFoldDB" id="A0A226ES36"/>
<feature type="transmembrane region" description="Helical" evidence="8">
    <location>
        <begin position="38"/>
        <end position="61"/>
    </location>
</feature>
<dbReference type="PROSITE" id="PS50850">
    <property type="entry name" value="MFS"/>
    <property type="match status" value="1"/>
</dbReference>
<protein>
    <submittedName>
        <fullName evidence="10">Vesicular glutamate transporter 3</fullName>
    </submittedName>
</protein>
<keyword evidence="4" id="KW-0769">Symport</keyword>